<reference evidence="2" key="2">
    <citation type="journal article" date="2021" name="PeerJ">
        <title>Extensive microbial diversity within the chicken gut microbiome revealed by metagenomics and culture.</title>
        <authorList>
            <person name="Gilroy R."/>
            <person name="Ravi A."/>
            <person name="Getino M."/>
            <person name="Pursley I."/>
            <person name="Horton D.L."/>
            <person name="Alikhan N.F."/>
            <person name="Baker D."/>
            <person name="Gharbi K."/>
            <person name="Hall N."/>
            <person name="Watson M."/>
            <person name="Adriaenssens E.M."/>
            <person name="Foster-Nyarko E."/>
            <person name="Jarju S."/>
            <person name="Secka A."/>
            <person name="Antonio M."/>
            <person name="Oren A."/>
            <person name="Chaudhuri R.R."/>
            <person name="La Ragione R."/>
            <person name="Hildebrand F."/>
            <person name="Pallen M.J."/>
        </authorList>
    </citation>
    <scope>NUCLEOTIDE SEQUENCE</scope>
    <source>
        <strain evidence="2">ChiSjej1B19-7085</strain>
    </source>
</reference>
<organism evidence="2 3">
    <name type="scientific">Candidatus Gallacutalibacter pullicola</name>
    <dbReference type="NCBI Taxonomy" id="2840830"/>
    <lineage>
        <taxon>Bacteria</taxon>
        <taxon>Bacillati</taxon>
        <taxon>Bacillota</taxon>
        <taxon>Clostridia</taxon>
        <taxon>Eubacteriales</taxon>
        <taxon>Candidatus Gallacutalibacter</taxon>
    </lineage>
</organism>
<evidence type="ECO:0000259" key="1">
    <source>
        <dbReference type="Pfam" id="PF00148"/>
    </source>
</evidence>
<accession>A0A9D1J231</accession>
<dbReference type="Proteomes" id="UP000886785">
    <property type="component" value="Unassembled WGS sequence"/>
</dbReference>
<dbReference type="SUPFAM" id="SSF53807">
    <property type="entry name" value="Helical backbone' metal receptor"/>
    <property type="match status" value="1"/>
</dbReference>
<proteinExistence type="predicted"/>
<gene>
    <name evidence="2" type="ORF">IAA54_10340</name>
</gene>
<evidence type="ECO:0000313" key="2">
    <source>
        <dbReference type="EMBL" id="HIR58057.1"/>
    </source>
</evidence>
<name>A0A9D1J231_9FIRM</name>
<dbReference type="EMBL" id="DVHF01000129">
    <property type="protein sequence ID" value="HIR58057.1"/>
    <property type="molecule type" value="Genomic_DNA"/>
</dbReference>
<dbReference type="Pfam" id="PF00148">
    <property type="entry name" value="Oxidored_nitro"/>
    <property type="match status" value="1"/>
</dbReference>
<dbReference type="GO" id="GO:0016491">
    <property type="term" value="F:oxidoreductase activity"/>
    <property type="evidence" value="ECO:0007669"/>
    <property type="project" value="InterPro"/>
</dbReference>
<feature type="domain" description="Nitrogenase/oxidoreductase component 1" evidence="1">
    <location>
        <begin position="5"/>
        <end position="305"/>
    </location>
</feature>
<dbReference type="Gene3D" id="3.40.50.1980">
    <property type="entry name" value="Nitrogenase molybdenum iron protein domain"/>
    <property type="match status" value="2"/>
</dbReference>
<sequence length="395" mass="43950">MLIPESHQIFVCAQGCLRGVVLTAAEMGAGDRFSTITVRENNVLDGDMERLIIDGTTDILEKLGRHPRALLIYTSCIHHFIGCDLEYVYKKLRERFPDIDFTDCYMNPIMRKSKMSPDAKMRQQLYSLLKPREKDGKSVNIIGNIAEIHPESELLSMLRAGGFRVRDICWCRTYDEYQEMAESAANISWNPAAVPAGETLAERLGQEHFYLPLSYDFGEITANLQRLSDALGLPMADVGALKKKAESSLERAAEAVKGMPVSIDYTATPRPLGLAKLLLEHGFQVESVYADSFTAEDKPDYDWLREHCGNLEIHPTIHPKMGLLAAGRTPRKNVLAIGQKAAYFNGTNHFVNLLEGGGLYGFAGICALCDLIEEAAREEKDTRSIIQVKGWGCCG</sequence>
<reference evidence="2" key="1">
    <citation type="submission" date="2020-10" db="EMBL/GenBank/DDBJ databases">
        <authorList>
            <person name="Gilroy R."/>
        </authorList>
    </citation>
    <scope>NUCLEOTIDE SEQUENCE</scope>
    <source>
        <strain evidence="2">ChiSjej1B19-7085</strain>
    </source>
</reference>
<evidence type="ECO:0000313" key="3">
    <source>
        <dbReference type="Proteomes" id="UP000886785"/>
    </source>
</evidence>
<protein>
    <submittedName>
        <fullName evidence="2">Nitrogenase</fullName>
    </submittedName>
</protein>
<dbReference type="AlphaFoldDB" id="A0A9D1J231"/>
<comment type="caution">
    <text evidence="2">The sequence shown here is derived from an EMBL/GenBank/DDBJ whole genome shotgun (WGS) entry which is preliminary data.</text>
</comment>
<dbReference type="InterPro" id="IPR000510">
    <property type="entry name" value="Nase/OxRdtase_comp1"/>
</dbReference>